<dbReference type="Gramene" id="Psat06G0439600-T1">
    <property type="protein sequence ID" value="KAI5399007.1"/>
    <property type="gene ID" value="KIW84_064396"/>
</dbReference>
<evidence type="ECO:0000313" key="2">
    <source>
        <dbReference type="Proteomes" id="UP001058974"/>
    </source>
</evidence>
<accession>A0A9D5A637</accession>
<dbReference type="EMBL" id="JAMSHJ010000006">
    <property type="protein sequence ID" value="KAI5399007.1"/>
    <property type="molecule type" value="Genomic_DNA"/>
</dbReference>
<comment type="caution">
    <text evidence="1">The sequence shown here is derived from an EMBL/GenBank/DDBJ whole genome shotgun (WGS) entry which is preliminary data.</text>
</comment>
<reference evidence="1 2" key="1">
    <citation type="journal article" date="2022" name="Nat. Genet.">
        <title>Improved pea reference genome and pan-genome highlight genomic features and evolutionary characteristics.</title>
        <authorList>
            <person name="Yang T."/>
            <person name="Liu R."/>
            <person name="Luo Y."/>
            <person name="Hu S."/>
            <person name="Wang D."/>
            <person name="Wang C."/>
            <person name="Pandey M.K."/>
            <person name="Ge S."/>
            <person name="Xu Q."/>
            <person name="Li N."/>
            <person name="Li G."/>
            <person name="Huang Y."/>
            <person name="Saxena R.K."/>
            <person name="Ji Y."/>
            <person name="Li M."/>
            <person name="Yan X."/>
            <person name="He Y."/>
            <person name="Liu Y."/>
            <person name="Wang X."/>
            <person name="Xiang C."/>
            <person name="Varshney R.K."/>
            <person name="Ding H."/>
            <person name="Gao S."/>
            <person name="Zong X."/>
        </authorList>
    </citation>
    <scope>NUCLEOTIDE SEQUENCE [LARGE SCALE GENOMIC DNA]</scope>
    <source>
        <strain evidence="1 2">cv. Zhongwan 6</strain>
    </source>
</reference>
<dbReference type="Proteomes" id="UP001058974">
    <property type="component" value="Chromosome 6"/>
</dbReference>
<name>A0A9D5A637_PEA</name>
<evidence type="ECO:0000313" key="1">
    <source>
        <dbReference type="EMBL" id="KAI5399007.1"/>
    </source>
</evidence>
<dbReference type="AlphaFoldDB" id="A0A9D5A637"/>
<proteinExistence type="predicted"/>
<protein>
    <submittedName>
        <fullName evidence="1">Uncharacterized protein</fullName>
    </submittedName>
</protein>
<organism evidence="1 2">
    <name type="scientific">Pisum sativum</name>
    <name type="common">Garden pea</name>
    <name type="synonym">Lathyrus oleraceus</name>
    <dbReference type="NCBI Taxonomy" id="3888"/>
    <lineage>
        <taxon>Eukaryota</taxon>
        <taxon>Viridiplantae</taxon>
        <taxon>Streptophyta</taxon>
        <taxon>Embryophyta</taxon>
        <taxon>Tracheophyta</taxon>
        <taxon>Spermatophyta</taxon>
        <taxon>Magnoliopsida</taxon>
        <taxon>eudicotyledons</taxon>
        <taxon>Gunneridae</taxon>
        <taxon>Pentapetalae</taxon>
        <taxon>rosids</taxon>
        <taxon>fabids</taxon>
        <taxon>Fabales</taxon>
        <taxon>Fabaceae</taxon>
        <taxon>Papilionoideae</taxon>
        <taxon>50 kb inversion clade</taxon>
        <taxon>NPAAA clade</taxon>
        <taxon>Hologalegina</taxon>
        <taxon>IRL clade</taxon>
        <taxon>Fabeae</taxon>
        <taxon>Lathyrus</taxon>
    </lineage>
</organism>
<keyword evidence="2" id="KW-1185">Reference proteome</keyword>
<sequence length="127" mass="13664">MPNISITSARSVATAVTTTCTRNQHSSPAELESQVNQNLACNANALRFRSRIQEFQWQFLMIRRPYGMVGHELCIHAIGISAVLPQYKNSIFVSSLPQSAAIPSGCGFGSSTSIPGGNYPLNPTGHS</sequence>
<gene>
    <name evidence="1" type="ORF">KIW84_064396</name>
</gene>